<evidence type="ECO:0008006" key="5">
    <source>
        <dbReference type="Google" id="ProtNLM"/>
    </source>
</evidence>
<evidence type="ECO:0000256" key="2">
    <source>
        <dbReference type="SAM" id="Phobius"/>
    </source>
</evidence>
<reference evidence="3 4" key="1">
    <citation type="submission" date="2021-08" db="EMBL/GenBank/DDBJ databases">
        <title>Streptomyces sp. PTM05 isolated from lichen.</title>
        <authorList>
            <person name="Somphong A."/>
            <person name="Phongsopitanun W."/>
            <person name="Tanasupawat S."/>
        </authorList>
    </citation>
    <scope>NUCLEOTIDE SEQUENCE [LARGE SCALE GENOMIC DNA]</scope>
    <source>
        <strain evidence="3 4">Ptm05</strain>
    </source>
</reference>
<keyword evidence="2" id="KW-0472">Membrane</keyword>
<feature type="transmembrane region" description="Helical" evidence="2">
    <location>
        <begin position="222"/>
        <end position="240"/>
    </location>
</feature>
<feature type="transmembrane region" description="Helical" evidence="2">
    <location>
        <begin position="75"/>
        <end position="100"/>
    </location>
</feature>
<feature type="transmembrane region" description="Helical" evidence="2">
    <location>
        <begin position="307"/>
        <end position="326"/>
    </location>
</feature>
<feature type="transmembrane region" description="Helical" evidence="2">
    <location>
        <begin position="188"/>
        <end position="210"/>
    </location>
</feature>
<protein>
    <recommendedName>
        <fullName evidence="5">Integral membrane protein</fullName>
    </recommendedName>
</protein>
<feature type="transmembrane region" description="Helical" evidence="2">
    <location>
        <begin position="338"/>
        <end position="359"/>
    </location>
</feature>
<feature type="region of interest" description="Disordered" evidence="1">
    <location>
        <begin position="1"/>
        <end position="47"/>
    </location>
</feature>
<name>A0ABS7R1X1_9ACTN</name>
<dbReference type="RefSeq" id="WP_222981754.1">
    <property type="nucleotide sequence ID" value="NZ_JAINVZ010000031.1"/>
</dbReference>
<feature type="transmembrane region" description="Helical" evidence="2">
    <location>
        <begin position="156"/>
        <end position="176"/>
    </location>
</feature>
<feature type="transmembrane region" description="Helical" evidence="2">
    <location>
        <begin position="112"/>
        <end position="131"/>
    </location>
</feature>
<sequence length="414" mass="41620">MLKESRADARETEPDEPEVPRSEIAGSEVPEADEAGGRTEPGAGPAADPAVVVPGGLLPSGVALRLALRGGVAGALMRCVLATAAAGVTFLLLAALGQALRHPHHLAAGAERLAWCAPPLVATVWLAVVSARGRAGSPAADALAAIGVGPSRLPRILAAQVMWTCLLGSVVAWGTFLRLRHALAGTAALPVAGVVTLLLVVPLTAGAVCLTALRFRLSTRPLPWGLAPAVAGLACAWWGRHAKASVPLPGGSRDMAPAVLAGWALACAGVVACAPWLVALAGRALASWRPGPVRLLAGRALRTDARRVAAAVAWPAAVLALVPAAFRLHAGHRPGAFTLLGAAVVLGAAGCAAVASAARARTNGSATRRTLAGLGASRSVLVRVAVVRAVVVIGVAALAAAPVSWLLDGVLRLR</sequence>
<dbReference type="EMBL" id="JAINVZ010000031">
    <property type="protein sequence ID" value="MBY8888919.1"/>
    <property type="molecule type" value="Genomic_DNA"/>
</dbReference>
<keyword evidence="4" id="KW-1185">Reference proteome</keyword>
<proteinExistence type="predicted"/>
<organism evidence="3 4">
    <name type="scientific">Streptantibioticus parmotrematis</name>
    <dbReference type="NCBI Taxonomy" id="2873249"/>
    <lineage>
        <taxon>Bacteria</taxon>
        <taxon>Bacillati</taxon>
        <taxon>Actinomycetota</taxon>
        <taxon>Actinomycetes</taxon>
        <taxon>Kitasatosporales</taxon>
        <taxon>Streptomycetaceae</taxon>
        <taxon>Streptantibioticus</taxon>
    </lineage>
</organism>
<gene>
    <name evidence="3" type="ORF">K7472_29330</name>
</gene>
<evidence type="ECO:0000256" key="1">
    <source>
        <dbReference type="SAM" id="MobiDB-lite"/>
    </source>
</evidence>
<comment type="caution">
    <text evidence="3">The sequence shown here is derived from an EMBL/GenBank/DDBJ whole genome shotgun (WGS) entry which is preliminary data.</text>
</comment>
<dbReference type="Proteomes" id="UP001198565">
    <property type="component" value="Unassembled WGS sequence"/>
</dbReference>
<feature type="compositionally biased region" description="Basic and acidic residues" evidence="1">
    <location>
        <begin position="1"/>
        <end position="12"/>
    </location>
</feature>
<evidence type="ECO:0000313" key="3">
    <source>
        <dbReference type="EMBL" id="MBY8888919.1"/>
    </source>
</evidence>
<accession>A0ABS7R1X1</accession>
<feature type="transmembrane region" description="Helical" evidence="2">
    <location>
        <begin position="260"/>
        <end position="286"/>
    </location>
</feature>
<evidence type="ECO:0000313" key="4">
    <source>
        <dbReference type="Proteomes" id="UP001198565"/>
    </source>
</evidence>
<keyword evidence="2" id="KW-0812">Transmembrane</keyword>
<feature type="transmembrane region" description="Helical" evidence="2">
    <location>
        <begin position="380"/>
        <end position="407"/>
    </location>
</feature>
<keyword evidence="2" id="KW-1133">Transmembrane helix</keyword>